<organism evidence="1 2">
    <name type="scientific">Nematostella vectensis</name>
    <name type="common">Starlet sea anemone</name>
    <dbReference type="NCBI Taxonomy" id="45351"/>
    <lineage>
        <taxon>Eukaryota</taxon>
        <taxon>Metazoa</taxon>
        <taxon>Cnidaria</taxon>
        <taxon>Anthozoa</taxon>
        <taxon>Hexacorallia</taxon>
        <taxon>Actiniaria</taxon>
        <taxon>Edwardsiidae</taxon>
        <taxon>Nematostella</taxon>
    </lineage>
</organism>
<dbReference type="AlphaFoldDB" id="A7T777"/>
<accession>A7T777</accession>
<dbReference type="PhylomeDB" id="A7T777"/>
<dbReference type="HOGENOM" id="CLU_1596454_0_0_1"/>
<reference evidence="1 2" key="1">
    <citation type="journal article" date="2007" name="Science">
        <title>Sea anemone genome reveals ancestral eumetazoan gene repertoire and genomic organization.</title>
        <authorList>
            <person name="Putnam N.H."/>
            <person name="Srivastava M."/>
            <person name="Hellsten U."/>
            <person name="Dirks B."/>
            <person name="Chapman J."/>
            <person name="Salamov A."/>
            <person name="Terry A."/>
            <person name="Shapiro H."/>
            <person name="Lindquist E."/>
            <person name="Kapitonov V.V."/>
            <person name="Jurka J."/>
            <person name="Genikhovich G."/>
            <person name="Grigoriev I.V."/>
            <person name="Lucas S.M."/>
            <person name="Steele R.E."/>
            <person name="Finnerty J.R."/>
            <person name="Technau U."/>
            <person name="Martindale M.Q."/>
            <person name="Rokhsar D.S."/>
        </authorList>
    </citation>
    <scope>NUCLEOTIDE SEQUENCE [LARGE SCALE GENOMIC DNA]</scope>
    <source>
        <strain evidence="2">CH2 X CH6</strain>
    </source>
</reference>
<dbReference type="InterPro" id="IPR029676">
    <property type="entry name" value="CFAP221"/>
</dbReference>
<dbReference type="GO" id="GO:0005929">
    <property type="term" value="C:cilium"/>
    <property type="evidence" value="ECO:0007669"/>
    <property type="project" value="InterPro"/>
</dbReference>
<dbReference type="PANTHER" id="PTHR46500:SF1">
    <property type="entry name" value="CILIA- AND FLAGELLA-ASSOCIATED PROTEIN 221"/>
    <property type="match status" value="1"/>
</dbReference>
<dbReference type="PANTHER" id="PTHR46500">
    <property type="entry name" value="CILIA- AND FLAGELLA-ASSOCIATED PROTEIN 221"/>
    <property type="match status" value="1"/>
</dbReference>
<dbReference type="EMBL" id="DS471922">
    <property type="protein sequence ID" value="EDO28174.1"/>
    <property type="molecule type" value="Genomic_DNA"/>
</dbReference>
<sequence>MVKIQVTFTPIDYSTAIMKLQEIVRDGYRFPTTGLSNPAAIAAVLSQQQGKLKAKDVRQAVQSRKDFTGSTKQMKETMFEYQVYQNIQEERQNQLRWCVRLGENTLAEPSKRQILAQRTKAEKEYKLNRGDPVPRREFNRSSTGCQLRRVHRQACDVCIEYFMRRYS</sequence>
<dbReference type="GO" id="GO:0003341">
    <property type="term" value="P:cilium movement"/>
    <property type="evidence" value="ECO:0007669"/>
    <property type="project" value="InterPro"/>
</dbReference>
<keyword evidence="2" id="KW-1185">Reference proteome</keyword>
<dbReference type="eggNOG" id="ENOG502QT0T">
    <property type="taxonomic scope" value="Eukaryota"/>
</dbReference>
<proteinExistence type="predicted"/>
<dbReference type="GO" id="GO:0060271">
    <property type="term" value="P:cilium assembly"/>
    <property type="evidence" value="ECO:0007669"/>
    <property type="project" value="InterPro"/>
</dbReference>
<gene>
    <name evidence="1" type="ORF">NEMVEDRAFT_v1g223276</name>
</gene>
<name>A7T777_NEMVE</name>
<evidence type="ECO:0000313" key="2">
    <source>
        <dbReference type="Proteomes" id="UP000001593"/>
    </source>
</evidence>
<dbReference type="Proteomes" id="UP000001593">
    <property type="component" value="Unassembled WGS sequence"/>
</dbReference>
<protein>
    <submittedName>
        <fullName evidence="1">Uncharacterized protein</fullName>
    </submittedName>
</protein>
<dbReference type="STRING" id="45351.A7T777"/>
<evidence type="ECO:0000313" key="1">
    <source>
        <dbReference type="EMBL" id="EDO28174.1"/>
    </source>
</evidence>
<dbReference type="InParanoid" id="A7T777"/>